<protein>
    <submittedName>
        <fullName evidence="3">Uncharacterized protein DUF748</fullName>
    </submittedName>
</protein>
<evidence type="ECO:0000256" key="2">
    <source>
        <dbReference type="SAM" id="Phobius"/>
    </source>
</evidence>
<feature type="transmembrane region" description="Helical" evidence="2">
    <location>
        <begin position="12"/>
        <end position="32"/>
    </location>
</feature>
<evidence type="ECO:0000313" key="3">
    <source>
        <dbReference type="EMBL" id="TCO78400.1"/>
    </source>
</evidence>
<evidence type="ECO:0000256" key="1">
    <source>
        <dbReference type="SAM" id="MobiDB-lite"/>
    </source>
</evidence>
<feature type="region of interest" description="Disordered" evidence="1">
    <location>
        <begin position="560"/>
        <end position="579"/>
    </location>
</feature>
<comment type="caution">
    <text evidence="3">The sequence shown here is derived from an EMBL/GenBank/DDBJ whole genome shotgun (WGS) entry which is preliminary data.</text>
</comment>
<dbReference type="AlphaFoldDB" id="A0A4V2SC88"/>
<keyword evidence="2" id="KW-0812">Transmembrane</keyword>
<dbReference type="InterPro" id="IPR036737">
    <property type="entry name" value="OmpA-like_sf"/>
</dbReference>
<dbReference type="Proteomes" id="UP000294980">
    <property type="component" value="Unassembled WGS sequence"/>
</dbReference>
<dbReference type="Gene3D" id="3.30.1330.60">
    <property type="entry name" value="OmpA-like domain"/>
    <property type="match status" value="1"/>
</dbReference>
<dbReference type="RefSeq" id="WP_117316499.1">
    <property type="nucleotide sequence ID" value="NZ_QQSW01000006.1"/>
</dbReference>
<proteinExistence type="predicted"/>
<dbReference type="GO" id="GO:0090313">
    <property type="term" value="P:regulation of protein targeting to membrane"/>
    <property type="evidence" value="ECO:0007669"/>
    <property type="project" value="TreeGrafter"/>
</dbReference>
<keyword evidence="2" id="KW-0472">Membrane</keyword>
<keyword evidence="2" id="KW-1133">Transmembrane helix</keyword>
<dbReference type="InterPro" id="IPR008023">
    <property type="entry name" value="DUF748"/>
</dbReference>
<dbReference type="InterPro" id="IPR052894">
    <property type="entry name" value="AsmA-related"/>
</dbReference>
<dbReference type="OrthoDB" id="9757969at2"/>
<dbReference type="Pfam" id="PF05359">
    <property type="entry name" value="DUF748"/>
    <property type="match status" value="1"/>
</dbReference>
<name>A0A4V2SC88_9GAMM</name>
<keyword evidence="4" id="KW-1185">Reference proteome</keyword>
<sequence length="966" mass="104235">MLKRIVRILATVYLSYLAFCLLILMPAMNALAPRLVEQSTGRTLTSELILFNPFTLTLELRGMALNARTEGEPALVGFDRARVNLSTASLWSAGIVMDEILLHGLAVHTRRLEDGDFNLSDLIPAEAADDATAAESETPDELPAFTVHRIDFQADHLEFADESRSPVYRTYIDDLAFTVRDLSTVREAGSPYRLSVVAEHGGRLDWRGQLSLAMRESEGEIQLQDIDLRPAYRYLAPQLAFRVDSALLDVSGGYTASWRDAPSFQVENGSVALRALHLLPDDRESLPETWVKLDALHIDGIAINSGQRRVDVEQVGIDALDVAGFSEGDTHSLLPMFASIDEAPQTPQNAADTPAANDVEAIDSEAPWQLSLQQLATANTQVRWRSDYTTPAQIHLSPVQIELRDLDWPAQGASRVELSLRANDLSEMTLAGSLDIGSGDGSLDYQLLGQPLAWFNPILADFLRATIDDGDLQVDGSLTLADFAPVDLAATTTVERFALTIFGRDTAALSWRSLTVPDARVNLRDSSAAVGKVLLDGYRGSLHIFPDGRLNALMALPDTDTSADDDAAPDADTREDGGSDDWALQAAGLRLTDARIDFEDESLPIPFRTLIEQLEGSVGPVDSARPEAPTELTLKGSVDGYAPVTVDGSVAPFAETTAMTVNLRFSGVDIANLTPYSGTYAGYAIDAGTLNLDLGYVLEGDRLRGDNHMVISQMVLGEPVDSDLALDLPLKLALALLTDTRGVIDLEVPITGNIDNPEFSLGMVIGRALRNVLTKTVTAPFRFLANLVGSDQDLQTLAFVAGTDSFNDETRAKLDSLADALEQRPALGVLVRGSTDPQADLPALREQALRQQLLADGLSEDDLVAQNAAWKAALAARYQAMDEIAAEGNSGEETPAAEDLPAETLRRAILAAVGIPTETVETLIRSRAATVKRYLVTECGIAADRLTISGRAEERMLAGAVLDVST</sequence>
<dbReference type="PANTHER" id="PTHR30441:SF8">
    <property type="entry name" value="DUF748 DOMAIN-CONTAINING PROTEIN"/>
    <property type="match status" value="1"/>
</dbReference>
<organism evidence="3 4">
    <name type="scientific">Chromatocurvus halotolerans</name>
    <dbReference type="NCBI Taxonomy" id="1132028"/>
    <lineage>
        <taxon>Bacteria</taxon>
        <taxon>Pseudomonadati</taxon>
        <taxon>Pseudomonadota</taxon>
        <taxon>Gammaproteobacteria</taxon>
        <taxon>Cellvibrionales</taxon>
        <taxon>Halieaceae</taxon>
        <taxon>Chromatocurvus</taxon>
    </lineage>
</organism>
<dbReference type="GO" id="GO:0005886">
    <property type="term" value="C:plasma membrane"/>
    <property type="evidence" value="ECO:0007669"/>
    <property type="project" value="TreeGrafter"/>
</dbReference>
<reference evidence="3 4" key="1">
    <citation type="submission" date="2019-03" db="EMBL/GenBank/DDBJ databases">
        <title>Genomic Encyclopedia of Type Strains, Phase IV (KMG-IV): sequencing the most valuable type-strain genomes for metagenomic binning, comparative biology and taxonomic classification.</title>
        <authorList>
            <person name="Goeker M."/>
        </authorList>
    </citation>
    <scope>NUCLEOTIDE SEQUENCE [LARGE SCALE GENOMIC DNA]</scope>
    <source>
        <strain evidence="3 4">DSM 23344</strain>
    </source>
</reference>
<dbReference type="PANTHER" id="PTHR30441">
    <property type="entry name" value="DUF748 DOMAIN-CONTAINING PROTEIN"/>
    <property type="match status" value="1"/>
</dbReference>
<gene>
    <name evidence="3" type="ORF">EV688_101217</name>
</gene>
<evidence type="ECO:0000313" key="4">
    <source>
        <dbReference type="Proteomes" id="UP000294980"/>
    </source>
</evidence>
<accession>A0A4V2SC88</accession>
<dbReference type="EMBL" id="SLWX01000001">
    <property type="protein sequence ID" value="TCO78400.1"/>
    <property type="molecule type" value="Genomic_DNA"/>
</dbReference>